<evidence type="ECO:0000313" key="3">
    <source>
        <dbReference type="Proteomes" id="UP000242015"/>
    </source>
</evidence>
<organism evidence="2 3">
    <name type="scientific">Candidatus Marsarchaeota G2 archaeon BE_D</name>
    <dbReference type="NCBI Taxonomy" id="1978158"/>
    <lineage>
        <taxon>Archaea</taxon>
        <taxon>Candidatus Marsarchaeota</taxon>
        <taxon>Candidatus Marsarchaeota group 2</taxon>
    </lineage>
</organism>
<sequence length="127" mass="13752">MGEARVYAVHRYSLAVNIPVLIAGAVLIGGLLSYIVFALMAVGSLILFFLAYLGEEKSYIATCVLGVVELVYSLLGILLFKPWPYSTPTLAYGVILVVLGVATYMRFKRSRAEGKKALSDFVPPAFG</sequence>
<feature type="transmembrane region" description="Helical" evidence="1">
    <location>
        <begin position="60"/>
        <end position="83"/>
    </location>
</feature>
<keyword evidence="1" id="KW-0812">Transmembrane</keyword>
<keyword evidence="1" id="KW-0472">Membrane</keyword>
<keyword evidence="1" id="KW-1133">Transmembrane helix</keyword>
<dbReference type="EMBL" id="NEXF01000560">
    <property type="protein sequence ID" value="PSO06216.1"/>
    <property type="molecule type" value="Genomic_DNA"/>
</dbReference>
<comment type="caution">
    <text evidence="2">The sequence shown here is derived from an EMBL/GenBank/DDBJ whole genome shotgun (WGS) entry which is preliminary data.</text>
</comment>
<gene>
    <name evidence="2" type="ORF">B9Q04_17195</name>
</gene>
<protein>
    <submittedName>
        <fullName evidence="2">Uncharacterized protein</fullName>
    </submittedName>
</protein>
<evidence type="ECO:0000313" key="2">
    <source>
        <dbReference type="EMBL" id="PSO06216.1"/>
    </source>
</evidence>
<dbReference type="AlphaFoldDB" id="A0A2R6C653"/>
<evidence type="ECO:0000256" key="1">
    <source>
        <dbReference type="SAM" id="Phobius"/>
    </source>
</evidence>
<feature type="transmembrane region" description="Helical" evidence="1">
    <location>
        <begin position="89"/>
        <end position="107"/>
    </location>
</feature>
<name>A0A2R6C653_9ARCH</name>
<accession>A0A2R6C653</accession>
<feature type="transmembrane region" description="Helical" evidence="1">
    <location>
        <begin position="34"/>
        <end position="53"/>
    </location>
</feature>
<feature type="transmembrane region" description="Helical" evidence="1">
    <location>
        <begin position="12"/>
        <end position="28"/>
    </location>
</feature>
<proteinExistence type="predicted"/>
<dbReference type="Proteomes" id="UP000242015">
    <property type="component" value="Unassembled WGS sequence"/>
</dbReference>
<reference evidence="2 3" key="1">
    <citation type="submission" date="2017-04" db="EMBL/GenBank/DDBJ databases">
        <title>Novel microbial lineages endemic to geothermal iron-oxide mats fill important gaps in the evolutionary history of Archaea.</title>
        <authorList>
            <person name="Jay Z.J."/>
            <person name="Beam J.P."/>
            <person name="Dlakic M."/>
            <person name="Rusch D.B."/>
            <person name="Kozubal M.A."/>
            <person name="Inskeep W.P."/>
        </authorList>
    </citation>
    <scope>NUCLEOTIDE SEQUENCE [LARGE SCALE GENOMIC DNA]</scope>
    <source>
        <strain evidence="2">BE_D</strain>
    </source>
</reference>